<evidence type="ECO:0000256" key="3">
    <source>
        <dbReference type="ARBA" id="ARBA00023163"/>
    </source>
</evidence>
<keyword evidence="1" id="KW-0805">Transcription regulation</keyword>
<evidence type="ECO:0000313" key="6">
    <source>
        <dbReference type="EMBL" id="CAB5021012.1"/>
    </source>
</evidence>
<proteinExistence type="predicted"/>
<reference evidence="6" key="1">
    <citation type="submission" date="2020-05" db="EMBL/GenBank/DDBJ databases">
        <authorList>
            <person name="Chiriac C."/>
            <person name="Salcher M."/>
            <person name="Ghai R."/>
            <person name="Kavagutti S V."/>
        </authorList>
    </citation>
    <scope>NUCLEOTIDE SEQUENCE</scope>
</reference>
<dbReference type="PANTHER" id="PTHR33204">
    <property type="entry name" value="TRANSCRIPTIONAL REGULATOR, MARR FAMILY"/>
    <property type="match status" value="1"/>
</dbReference>
<evidence type="ECO:0000256" key="2">
    <source>
        <dbReference type="ARBA" id="ARBA00023125"/>
    </source>
</evidence>
<dbReference type="InterPro" id="IPR002577">
    <property type="entry name" value="HTH_HxlR"/>
</dbReference>
<sequence>MSCRVTMTADSSQCRIVRETFDRLGDKWSLLVVRTLRDGPLRFTELKAAVEGISQRMLTLTLRSLERDGLVLRTVFPEVPPRVEYALTALGETLIAPVSALAEWAMANHAEVTSHQFHFDAR</sequence>
<dbReference type="InterPro" id="IPR036390">
    <property type="entry name" value="WH_DNA-bd_sf"/>
</dbReference>
<gene>
    <name evidence="5" type="ORF">UFOPK3773_02389</name>
    <name evidence="6" type="ORF">UFOPK3992_01712</name>
</gene>
<dbReference type="Gene3D" id="1.10.10.10">
    <property type="entry name" value="Winged helix-like DNA-binding domain superfamily/Winged helix DNA-binding domain"/>
    <property type="match status" value="1"/>
</dbReference>
<organism evidence="6">
    <name type="scientific">freshwater metagenome</name>
    <dbReference type="NCBI Taxonomy" id="449393"/>
    <lineage>
        <taxon>unclassified sequences</taxon>
        <taxon>metagenomes</taxon>
        <taxon>ecological metagenomes</taxon>
    </lineage>
</organism>
<accession>A0A6J7R291</accession>
<feature type="domain" description="HTH hxlR-type" evidence="4">
    <location>
        <begin position="14"/>
        <end position="113"/>
    </location>
</feature>
<dbReference type="Pfam" id="PF01638">
    <property type="entry name" value="HxlR"/>
    <property type="match status" value="1"/>
</dbReference>
<protein>
    <submittedName>
        <fullName evidence="6">Unannotated protein</fullName>
    </submittedName>
</protein>
<evidence type="ECO:0000256" key="1">
    <source>
        <dbReference type="ARBA" id="ARBA00023015"/>
    </source>
</evidence>
<name>A0A6J7R291_9ZZZZ</name>
<keyword evidence="3" id="KW-0804">Transcription</keyword>
<dbReference type="AlphaFoldDB" id="A0A6J7R291"/>
<dbReference type="PROSITE" id="PS51118">
    <property type="entry name" value="HTH_HXLR"/>
    <property type="match status" value="1"/>
</dbReference>
<keyword evidence="2" id="KW-0238">DNA-binding</keyword>
<dbReference type="PANTHER" id="PTHR33204:SF39">
    <property type="entry name" value="TRANSCRIPTIONAL REGULATORY PROTEIN"/>
    <property type="match status" value="1"/>
</dbReference>
<evidence type="ECO:0000259" key="4">
    <source>
        <dbReference type="PROSITE" id="PS51118"/>
    </source>
</evidence>
<evidence type="ECO:0000313" key="5">
    <source>
        <dbReference type="EMBL" id="CAB4965413.1"/>
    </source>
</evidence>
<dbReference type="GO" id="GO:0003677">
    <property type="term" value="F:DNA binding"/>
    <property type="evidence" value="ECO:0007669"/>
    <property type="project" value="UniProtKB-KW"/>
</dbReference>
<dbReference type="SUPFAM" id="SSF46785">
    <property type="entry name" value="Winged helix' DNA-binding domain"/>
    <property type="match status" value="1"/>
</dbReference>
<dbReference type="InterPro" id="IPR036388">
    <property type="entry name" value="WH-like_DNA-bd_sf"/>
</dbReference>
<dbReference type="EMBL" id="CAFBOZ010000290">
    <property type="protein sequence ID" value="CAB5021012.1"/>
    <property type="molecule type" value="Genomic_DNA"/>
</dbReference>
<dbReference type="EMBL" id="CAFBNF010000407">
    <property type="protein sequence ID" value="CAB4965413.1"/>
    <property type="molecule type" value="Genomic_DNA"/>
</dbReference>